<dbReference type="RefSeq" id="WP_348702093.1">
    <property type="nucleotide sequence ID" value="NZ_CAXIYA010000001.1"/>
</dbReference>
<evidence type="ECO:0008006" key="3">
    <source>
        <dbReference type="Google" id="ProtNLM"/>
    </source>
</evidence>
<sequence length="217" mass="25014">MIRIAKNIVSIIITVTLLYNCKSEKKPQKFDYGKVTGNMYTNSFFDFEVKIPEGWAVQSQEQTQKLAEKGAELAAGDDEYLKSAVKSAEVDSANLLVVYEYELGTEVTYNPNFMLLAENLKNTPEVKNPGEYLLHAKKLLQRSAIEYHFEEDEFEKEIISGETFYTMRCSIKYLGTEIKQKYYCVFKKGFCLSIIVSYLDAYQKRKLEAIVTESKFK</sequence>
<dbReference type="EMBL" id="CAXJRC010000001">
    <property type="protein sequence ID" value="CAL2104746.1"/>
    <property type="molecule type" value="Genomic_DNA"/>
</dbReference>
<evidence type="ECO:0000313" key="1">
    <source>
        <dbReference type="EMBL" id="CAL2104746.1"/>
    </source>
</evidence>
<protein>
    <recommendedName>
        <fullName evidence="3">PsbP C-terminal domain-containing protein</fullName>
    </recommendedName>
</protein>
<dbReference type="Proteomes" id="UP001497602">
    <property type="component" value="Unassembled WGS sequence"/>
</dbReference>
<organism evidence="1 2">
    <name type="scientific">Tenacibaculum vairaonense</name>
    <dbReference type="NCBI Taxonomy" id="3137860"/>
    <lineage>
        <taxon>Bacteria</taxon>
        <taxon>Pseudomonadati</taxon>
        <taxon>Bacteroidota</taxon>
        <taxon>Flavobacteriia</taxon>
        <taxon>Flavobacteriales</taxon>
        <taxon>Flavobacteriaceae</taxon>
        <taxon>Tenacibaculum</taxon>
    </lineage>
</organism>
<evidence type="ECO:0000313" key="2">
    <source>
        <dbReference type="Proteomes" id="UP001497602"/>
    </source>
</evidence>
<comment type="caution">
    <text evidence="1">The sequence shown here is derived from an EMBL/GenBank/DDBJ whole genome shotgun (WGS) entry which is preliminary data.</text>
</comment>
<reference evidence="1 2" key="1">
    <citation type="submission" date="2024-05" db="EMBL/GenBank/DDBJ databases">
        <authorList>
            <person name="Duchaud E."/>
        </authorList>
    </citation>
    <scope>NUCLEOTIDE SEQUENCE [LARGE SCALE GENOMIC DNA]</scope>
    <source>
        <strain evidence="1">Ena-SAMPLE-TAB-13-05-2024-13:56:06:370-140305</strain>
    </source>
</reference>
<keyword evidence="2" id="KW-1185">Reference proteome</keyword>
<gene>
    <name evidence="1" type="ORF">T190115A13A_100034</name>
</gene>
<accession>A0ABM9PGJ8</accession>
<proteinExistence type="predicted"/>
<name>A0ABM9PGJ8_9FLAO</name>